<evidence type="ECO:0008006" key="4">
    <source>
        <dbReference type="Google" id="ProtNLM"/>
    </source>
</evidence>
<dbReference type="Pfam" id="PF13557">
    <property type="entry name" value="Phenol_MetA_deg"/>
    <property type="match status" value="1"/>
</dbReference>
<dbReference type="EMBL" id="NJBN01000001">
    <property type="protein sequence ID" value="TKJ42549.1"/>
    <property type="molecule type" value="Genomic_DNA"/>
</dbReference>
<feature type="signal peptide" evidence="1">
    <location>
        <begin position="1"/>
        <end position="24"/>
    </location>
</feature>
<dbReference type="Proteomes" id="UP000319619">
    <property type="component" value="Unassembled WGS sequence"/>
</dbReference>
<evidence type="ECO:0000313" key="2">
    <source>
        <dbReference type="EMBL" id="TKJ42549.1"/>
    </source>
</evidence>
<accession>A0A532V5T9</accession>
<name>A0A532V5T9_UNCL8</name>
<proteinExistence type="predicted"/>
<feature type="chain" id="PRO_5022042107" description="Transporter" evidence="1">
    <location>
        <begin position="25"/>
        <end position="294"/>
    </location>
</feature>
<dbReference type="AlphaFoldDB" id="A0A532V5T9"/>
<sequence length="294" mass="33750">MRKLITLTLLMAVLSLYLLPQADAQVLWRGAKTMKKGSFIAMARWYYMDFTKVYDTTNEEWKDNDNDHLKWGFETMIGYAPMDRWEIMMHIPFRLHSFTTSTLDESSSGIGDIFFKTRVAVLPWSKKKHGLTFVGSVRLGTGEYDNPYSFCNCGDGSTDFGVAGIFSSKWMNKFRGHLKLNYWVNGEGKAVNDVTYNVGNEMKFIGKLDYNFHKKFMGFATYIYYNQAEKEDSQGNAIQNSDKTRHSFALGGIWKPKKGIFVRPKIVLPIGAENGKNYSFKPVLDFWYVFALGS</sequence>
<protein>
    <recommendedName>
        <fullName evidence="4">Transporter</fullName>
    </recommendedName>
</protein>
<evidence type="ECO:0000256" key="1">
    <source>
        <dbReference type="SAM" id="SignalP"/>
    </source>
</evidence>
<organism evidence="2 3">
    <name type="scientific">candidate division LCP-89 bacterium B3_LCP</name>
    <dbReference type="NCBI Taxonomy" id="2012998"/>
    <lineage>
        <taxon>Bacteria</taxon>
        <taxon>Pseudomonadati</taxon>
        <taxon>Bacteria division LCP-89</taxon>
    </lineage>
</organism>
<reference evidence="2 3" key="1">
    <citation type="submission" date="2017-06" db="EMBL/GenBank/DDBJ databases">
        <title>Novel microbial phyla capable of carbon fixation and sulfur reduction in deep-sea sediments.</title>
        <authorList>
            <person name="Huang J."/>
            <person name="Baker B."/>
            <person name="Wang Y."/>
        </authorList>
    </citation>
    <scope>NUCLEOTIDE SEQUENCE [LARGE SCALE GENOMIC DNA]</scope>
    <source>
        <strain evidence="2">B3_LCP</strain>
    </source>
</reference>
<evidence type="ECO:0000313" key="3">
    <source>
        <dbReference type="Proteomes" id="UP000319619"/>
    </source>
</evidence>
<dbReference type="InterPro" id="IPR025737">
    <property type="entry name" value="FApF"/>
</dbReference>
<comment type="caution">
    <text evidence="2">The sequence shown here is derived from an EMBL/GenBank/DDBJ whole genome shotgun (WGS) entry which is preliminary data.</text>
</comment>
<gene>
    <name evidence="2" type="ORF">CEE37_02345</name>
</gene>
<keyword evidence="1" id="KW-0732">Signal</keyword>